<proteinExistence type="predicted"/>
<gene>
    <name evidence="1" type="ORF">OPT61_g5473</name>
</gene>
<evidence type="ECO:0000313" key="2">
    <source>
        <dbReference type="Proteomes" id="UP001153331"/>
    </source>
</evidence>
<dbReference type="EMBL" id="JAPHNI010000353">
    <property type="protein sequence ID" value="KAJ8112074.1"/>
    <property type="molecule type" value="Genomic_DNA"/>
</dbReference>
<comment type="caution">
    <text evidence="1">The sequence shown here is derived from an EMBL/GenBank/DDBJ whole genome shotgun (WGS) entry which is preliminary data.</text>
</comment>
<evidence type="ECO:0000313" key="1">
    <source>
        <dbReference type="EMBL" id="KAJ8112074.1"/>
    </source>
</evidence>
<accession>A0ACC2IA75</accession>
<organism evidence="1 2">
    <name type="scientific">Boeremia exigua</name>
    <dbReference type="NCBI Taxonomy" id="749465"/>
    <lineage>
        <taxon>Eukaryota</taxon>
        <taxon>Fungi</taxon>
        <taxon>Dikarya</taxon>
        <taxon>Ascomycota</taxon>
        <taxon>Pezizomycotina</taxon>
        <taxon>Dothideomycetes</taxon>
        <taxon>Pleosporomycetidae</taxon>
        <taxon>Pleosporales</taxon>
        <taxon>Pleosporineae</taxon>
        <taxon>Didymellaceae</taxon>
        <taxon>Boeremia</taxon>
    </lineage>
</organism>
<protein>
    <submittedName>
        <fullName evidence="1">Uncharacterized protein</fullName>
    </submittedName>
</protein>
<name>A0ACC2IA75_9PLEO</name>
<sequence>MAPRKPTTTAKPARESTASPNKVVKRPARGYHRYKNGLLNVAPKGGEIEWVKNNSNSPLLRLPPEVRNRIWEYTLGNIVFKAQTVSVPRKMPQTILTPPPDETGIGVALLRTCRQIYSETASLPFRLNAMAFDSIWQLERGAKRFKCYQRKQFTTLRIEVDSIAAVSTTFSLRDIHRMVRIRPAMKCIQVVVFSTSAQTNKDALKEAEVRLRHDFGLYLKDRVIQVTIKGCDQQLPDPGHCFKLSEPTARDMAPYRPVKRIDITISNHDTSCKVVKRPSRGYHKFRSGILNVAPKGEEKQLVKANQQASLLRLPPEIRDHIWKYALRDKVFLAKHMFIRPSLRPLESRFMPSATDPTNGVALIRSCRQIYSETALYPYLLGTFACANIWALRQAAQTIEHYQRKQVVHVRLVCPNLGRYEWIRDGWFKYNKVSLRNIFPTIKDIEVVIHQVSENQGDEFRMAANRIREALRRTLEEAQCVLTVRGTPGEMELMESYFDSEEQYLNSLSTTRRLQMMRTGCRRIPYGRRWRTDGGRFGY</sequence>
<dbReference type="Proteomes" id="UP001153331">
    <property type="component" value="Unassembled WGS sequence"/>
</dbReference>
<keyword evidence="2" id="KW-1185">Reference proteome</keyword>
<reference evidence="1" key="1">
    <citation type="submission" date="2022-11" db="EMBL/GenBank/DDBJ databases">
        <title>Genome Sequence of Boeremia exigua.</title>
        <authorList>
            <person name="Buettner E."/>
        </authorList>
    </citation>
    <scope>NUCLEOTIDE SEQUENCE</scope>
    <source>
        <strain evidence="1">CU02</strain>
    </source>
</reference>